<dbReference type="AlphaFoldDB" id="A0A4Z2FNS7"/>
<organism evidence="1 2">
    <name type="scientific">Liparis tanakae</name>
    <name type="common">Tanaka's snailfish</name>
    <dbReference type="NCBI Taxonomy" id="230148"/>
    <lineage>
        <taxon>Eukaryota</taxon>
        <taxon>Metazoa</taxon>
        <taxon>Chordata</taxon>
        <taxon>Craniata</taxon>
        <taxon>Vertebrata</taxon>
        <taxon>Euteleostomi</taxon>
        <taxon>Actinopterygii</taxon>
        <taxon>Neopterygii</taxon>
        <taxon>Teleostei</taxon>
        <taxon>Neoteleostei</taxon>
        <taxon>Acanthomorphata</taxon>
        <taxon>Eupercaria</taxon>
        <taxon>Perciformes</taxon>
        <taxon>Cottioidei</taxon>
        <taxon>Cottales</taxon>
        <taxon>Liparidae</taxon>
        <taxon>Liparis</taxon>
    </lineage>
</organism>
<name>A0A4Z2FNS7_9TELE</name>
<evidence type="ECO:0000313" key="1">
    <source>
        <dbReference type="EMBL" id="TNN42779.1"/>
    </source>
</evidence>
<dbReference type="OrthoDB" id="10621583at2759"/>
<evidence type="ECO:0000313" key="2">
    <source>
        <dbReference type="Proteomes" id="UP000314294"/>
    </source>
</evidence>
<dbReference type="Proteomes" id="UP000314294">
    <property type="component" value="Unassembled WGS sequence"/>
</dbReference>
<keyword evidence="2" id="KW-1185">Reference proteome</keyword>
<protein>
    <submittedName>
        <fullName evidence="1">Uncharacterized protein</fullName>
    </submittedName>
</protein>
<comment type="caution">
    <text evidence="1">The sequence shown here is derived from an EMBL/GenBank/DDBJ whole genome shotgun (WGS) entry which is preliminary data.</text>
</comment>
<gene>
    <name evidence="1" type="ORF">EYF80_047038</name>
</gene>
<proteinExistence type="predicted"/>
<dbReference type="EMBL" id="SRLO01001014">
    <property type="protein sequence ID" value="TNN42779.1"/>
    <property type="molecule type" value="Genomic_DNA"/>
</dbReference>
<sequence length="170" mass="17908">MSGNCPATQPMIWWADATASGFRQYCGTAFPSTNSGSGKWEEGFLEAASPIMSRYTSASGVTVLTVHLGGPAALGQIAHLAPVHKAAIVFFSHGGNLLVRLSGKRGATLRNRTDRAGDVAAGGSRTVMLSVEAQQVRILQTRAPCDSGMRFTRTQVCHHAAPTAARARGR</sequence>
<reference evidence="1 2" key="1">
    <citation type="submission" date="2019-03" db="EMBL/GenBank/DDBJ databases">
        <title>First draft genome of Liparis tanakae, snailfish: a comprehensive survey of snailfish specific genes.</title>
        <authorList>
            <person name="Kim W."/>
            <person name="Song I."/>
            <person name="Jeong J.-H."/>
            <person name="Kim D."/>
            <person name="Kim S."/>
            <person name="Ryu S."/>
            <person name="Song J.Y."/>
            <person name="Lee S.K."/>
        </authorList>
    </citation>
    <scope>NUCLEOTIDE SEQUENCE [LARGE SCALE GENOMIC DNA]</scope>
    <source>
        <tissue evidence="1">Muscle</tissue>
    </source>
</reference>
<accession>A0A4Z2FNS7</accession>